<keyword evidence="1" id="KW-1133">Transmembrane helix</keyword>
<evidence type="ECO:0000256" key="1">
    <source>
        <dbReference type="SAM" id="Phobius"/>
    </source>
</evidence>
<comment type="caution">
    <text evidence="2">The sequence shown here is derived from an EMBL/GenBank/DDBJ whole genome shotgun (WGS) entry which is preliminary data.</text>
</comment>
<accession>A0AAV7CCG2</accession>
<feature type="transmembrane region" description="Helical" evidence="1">
    <location>
        <begin position="57"/>
        <end position="77"/>
    </location>
</feature>
<proteinExistence type="predicted"/>
<organism evidence="2 3">
    <name type="scientific">Engystomops pustulosus</name>
    <name type="common">Tungara frog</name>
    <name type="synonym">Physalaemus pustulosus</name>
    <dbReference type="NCBI Taxonomy" id="76066"/>
    <lineage>
        <taxon>Eukaryota</taxon>
        <taxon>Metazoa</taxon>
        <taxon>Chordata</taxon>
        <taxon>Craniata</taxon>
        <taxon>Vertebrata</taxon>
        <taxon>Euteleostomi</taxon>
        <taxon>Amphibia</taxon>
        <taxon>Batrachia</taxon>
        <taxon>Anura</taxon>
        <taxon>Neobatrachia</taxon>
        <taxon>Hyloidea</taxon>
        <taxon>Leptodactylidae</taxon>
        <taxon>Leiuperinae</taxon>
        <taxon>Engystomops</taxon>
    </lineage>
</organism>
<keyword evidence="3" id="KW-1185">Reference proteome</keyword>
<evidence type="ECO:0000313" key="2">
    <source>
        <dbReference type="EMBL" id="KAG8582351.1"/>
    </source>
</evidence>
<keyword evidence="1" id="KW-0812">Transmembrane</keyword>
<sequence>MLTVRQSSLAEIDVRYSEPAIHSTLLLCTGMLSSLREGHYLLGITNIHTKELLLRKVPVGVICIFYVLITHIMYQAVDSCTFLKN</sequence>
<dbReference type="EMBL" id="WNYA01000003">
    <property type="protein sequence ID" value="KAG8582351.1"/>
    <property type="molecule type" value="Genomic_DNA"/>
</dbReference>
<name>A0AAV7CCG2_ENGPU</name>
<evidence type="ECO:0000313" key="3">
    <source>
        <dbReference type="Proteomes" id="UP000824782"/>
    </source>
</evidence>
<dbReference type="Proteomes" id="UP000824782">
    <property type="component" value="Unassembled WGS sequence"/>
</dbReference>
<protein>
    <submittedName>
        <fullName evidence="2">Uncharacterized protein</fullName>
    </submittedName>
</protein>
<dbReference type="AlphaFoldDB" id="A0AAV7CCG2"/>
<keyword evidence="1" id="KW-0472">Membrane</keyword>
<reference evidence="2" key="1">
    <citation type="thesis" date="2020" institute="ProQuest LLC" country="789 East Eisenhower Parkway, Ann Arbor, MI, USA">
        <title>Comparative Genomics and Chromosome Evolution.</title>
        <authorList>
            <person name="Mudd A.B."/>
        </authorList>
    </citation>
    <scope>NUCLEOTIDE SEQUENCE</scope>
    <source>
        <strain evidence="2">237g6f4</strain>
        <tissue evidence="2">Blood</tissue>
    </source>
</reference>
<gene>
    <name evidence="2" type="ORF">GDO81_008023</name>
</gene>